<comment type="subcellular location">
    <subcellularLocation>
        <location evidence="4">Cytoplasm</location>
    </subcellularLocation>
</comment>
<feature type="binding site" evidence="4">
    <location>
        <begin position="101"/>
        <end position="102"/>
    </location>
    <ligand>
        <name>substrate</name>
    </ligand>
</feature>
<keyword evidence="3 4" id="KW-0501">Molybdenum cofactor biosynthesis</keyword>
<evidence type="ECO:0000256" key="4">
    <source>
        <dbReference type="HAMAP-Rule" id="MF_03052"/>
    </source>
</evidence>
<reference evidence="6" key="1">
    <citation type="submission" date="2025-08" db="UniProtKB">
        <authorList>
            <consortium name="RefSeq"/>
        </authorList>
    </citation>
    <scope>IDENTIFICATION</scope>
    <source>
        <tissue evidence="6">Whole body</tissue>
    </source>
</reference>
<accession>A0A8B8IP96</accession>
<dbReference type="InterPro" id="IPR028888">
    <property type="entry name" value="MOCS2B_euk"/>
</dbReference>
<feature type="binding site" evidence="4">
    <location>
        <begin position="124"/>
        <end position="126"/>
    </location>
    <ligand>
        <name>substrate</name>
    </ligand>
</feature>
<evidence type="ECO:0000256" key="2">
    <source>
        <dbReference type="ARBA" id="ARBA00022679"/>
    </source>
</evidence>
<dbReference type="Pfam" id="PF02391">
    <property type="entry name" value="MoaE"/>
    <property type="match status" value="1"/>
</dbReference>
<name>A0A8B8IP96_VANTA</name>
<keyword evidence="5" id="KW-1185">Reference proteome</keyword>
<organism evidence="5 6">
    <name type="scientific">Vanessa tameamea</name>
    <name type="common">Kamehameha butterfly</name>
    <dbReference type="NCBI Taxonomy" id="334116"/>
    <lineage>
        <taxon>Eukaryota</taxon>
        <taxon>Metazoa</taxon>
        <taxon>Ecdysozoa</taxon>
        <taxon>Arthropoda</taxon>
        <taxon>Hexapoda</taxon>
        <taxon>Insecta</taxon>
        <taxon>Pterygota</taxon>
        <taxon>Neoptera</taxon>
        <taxon>Endopterygota</taxon>
        <taxon>Lepidoptera</taxon>
        <taxon>Glossata</taxon>
        <taxon>Ditrysia</taxon>
        <taxon>Papilionoidea</taxon>
        <taxon>Nymphalidae</taxon>
        <taxon>Nymphalinae</taxon>
        <taxon>Vanessa</taxon>
    </lineage>
</organism>
<dbReference type="InterPro" id="IPR036563">
    <property type="entry name" value="MoaE_sf"/>
</dbReference>
<dbReference type="CDD" id="cd00756">
    <property type="entry name" value="MoaE"/>
    <property type="match status" value="1"/>
</dbReference>
<comment type="similarity">
    <text evidence="4">Belongs to the MoaE family. MOCS2B subfamily.</text>
</comment>
<comment type="subunit">
    <text evidence="4">Heterotetramer; composed of 2 small (MOCS2A) and 2 large (MOCS2B) subunits.</text>
</comment>
<dbReference type="Proteomes" id="UP001652626">
    <property type="component" value="Chromosome 19"/>
</dbReference>
<evidence type="ECO:0000256" key="3">
    <source>
        <dbReference type="ARBA" id="ARBA00023150"/>
    </source>
</evidence>
<comment type="catalytic activity">
    <reaction evidence="4">
        <text>2 [molybdopterin-synthase sulfur-carrier protein]-C-terminal-Gly-aminoethanethioate + cyclic pyranopterin phosphate + H2O = molybdopterin + 2 [molybdopterin-synthase sulfur-carrier protein]-C-terminal Gly-Gly + 2 H(+)</text>
        <dbReference type="Rhea" id="RHEA:26333"/>
        <dbReference type="Rhea" id="RHEA-COMP:12202"/>
        <dbReference type="Rhea" id="RHEA-COMP:19907"/>
        <dbReference type="ChEBI" id="CHEBI:15377"/>
        <dbReference type="ChEBI" id="CHEBI:15378"/>
        <dbReference type="ChEBI" id="CHEBI:58698"/>
        <dbReference type="ChEBI" id="CHEBI:59648"/>
        <dbReference type="ChEBI" id="CHEBI:90778"/>
        <dbReference type="ChEBI" id="CHEBI:232372"/>
        <dbReference type="EC" id="2.8.1.12"/>
    </reaction>
</comment>
<dbReference type="HAMAP" id="MF_03052">
    <property type="entry name" value="MOC2B"/>
    <property type="match status" value="1"/>
</dbReference>
<dbReference type="OMA" id="KIRSQWN"/>
<gene>
    <name evidence="6" type="primary">LOC113402828</name>
    <name evidence="4" type="synonym">Mocs2</name>
</gene>
<proteinExistence type="inferred from homology"/>
<dbReference type="PANTHER" id="PTHR23404">
    <property type="entry name" value="MOLYBDOPTERIN SYNTHASE RELATED"/>
    <property type="match status" value="1"/>
</dbReference>
<comment type="pathway">
    <text evidence="4">Cofactor biosynthesis; molybdopterin biosynthesis.</text>
</comment>
<evidence type="ECO:0000256" key="1">
    <source>
        <dbReference type="ARBA" id="ARBA00022490"/>
    </source>
</evidence>
<dbReference type="GO" id="GO:0006777">
    <property type="term" value="P:Mo-molybdopterin cofactor biosynthetic process"/>
    <property type="evidence" value="ECO:0007669"/>
    <property type="project" value="UniProtKB-UniRule"/>
</dbReference>
<protein>
    <recommendedName>
        <fullName evidence="4">Molybdopterin synthase catalytic subunit</fullName>
        <ecNumber evidence="4">2.8.1.12</ecNumber>
    </recommendedName>
    <alternativeName>
        <fullName evidence="4">Molybdenum cofactor synthesis protein 2 large subunit</fullName>
    </alternativeName>
    <alternativeName>
        <fullName evidence="4">Molybdenum cofactor synthesis protein 2B</fullName>
        <shortName evidence="4">MOCS2B</shortName>
    </alternativeName>
</protein>
<dbReference type="CTD" id="43017"/>
<dbReference type="InterPro" id="IPR003448">
    <property type="entry name" value="Mopterin_biosynth_MoaE"/>
</dbReference>
<dbReference type="OrthoDB" id="5531344at2759"/>
<dbReference type="GeneID" id="113402828"/>
<dbReference type="AlphaFoldDB" id="A0A8B8IP96"/>
<sequence length="340" mass="38675">MDHLKLTVDKLSVDAVSDLVVDDSCGAVSLFVGTTRDNFDGKKVLRLEYEAYESMALKSMRSICDDVRNKWPAVHGIAIYHRLGNVPCREASVVIAVSSPHRRDSLDAVSYCIDQLKSNVPIWKKEIYEGAEPVWKENVECNSPDSPQTTQSALENPIDKNLIQINVSSEELQQRIQNFIQRKRDQVNISNIHDFIPSKSENETEDIETCARVRTQFVKRTDSKGHLKICRVHNEWGPQTVSMDQAPVKTEAGLPAAIAERVLAIESYLNTGPVAPDIYRRLKDMEDKIACLQSISPEYSHFWSNKRERPEIKEEVQADYTFSADDIARKIEMLEKQHNC</sequence>
<dbReference type="EC" id="2.8.1.12" evidence="4"/>
<dbReference type="GO" id="GO:1990140">
    <property type="term" value="C:molybdopterin synthase complex"/>
    <property type="evidence" value="ECO:0007669"/>
    <property type="project" value="UniProtKB-UniRule"/>
</dbReference>
<dbReference type="SUPFAM" id="SSF54690">
    <property type="entry name" value="Molybdopterin synthase subunit MoaE"/>
    <property type="match status" value="1"/>
</dbReference>
<keyword evidence="1 4" id="KW-0963">Cytoplasm</keyword>
<evidence type="ECO:0000313" key="5">
    <source>
        <dbReference type="Proteomes" id="UP001652626"/>
    </source>
</evidence>
<dbReference type="GO" id="GO:0030366">
    <property type="term" value="F:molybdopterin synthase activity"/>
    <property type="evidence" value="ECO:0007669"/>
    <property type="project" value="UniProtKB-UniRule"/>
</dbReference>
<dbReference type="FunFam" id="3.90.1170.40:FF:000002">
    <property type="entry name" value="Molybdopterin synthase catalytic subunit"/>
    <property type="match status" value="1"/>
</dbReference>
<dbReference type="Gene3D" id="3.90.1170.40">
    <property type="entry name" value="Molybdopterin biosynthesis MoaE subunit"/>
    <property type="match status" value="1"/>
</dbReference>
<comment type="miscellaneous">
    <text evidence="4">This protein is produced by a bicistronic gene which also produces the large subunit (MOCS2A).</text>
</comment>
<dbReference type="UniPathway" id="UPA00344"/>
<feature type="binding site" evidence="4">
    <location>
        <position position="117"/>
    </location>
    <ligand>
        <name>substrate</name>
    </ligand>
</feature>
<keyword evidence="2 4" id="KW-0808">Transferase</keyword>
<comment type="function">
    <text evidence="4">Catalytic subunit of the molybdopterin synthase complex, a complex that catalyzes the conversion of precursor Z into molybdopterin. Acts by mediating the incorporation of 2 sulfur atoms from thiocarboxylated MOCS2A into precursor Z to generate a dithiolene group.</text>
</comment>
<dbReference type="RefSeq" id="XP_026498945.1">
    <property type="nucleotide sequence ID" value="XM_026643160.2"/>
</dbReference>
<evidence type="ECO:0000313" key="6">
    <source>
        <dbReference type="RefSeq" id="XP_026498945.1"/>
    </source>
</evidence>